<dbReference type="PATRIC" id="fig|467210.3.peg.1627"/>
<name>A0A133ZNE2_9FIRM</name>
<reference evidence="5" key="1">
    <citation type="submission" date="2016-01" db="EMBL/GenBank/DDBJ databases">
        <authorList>
            <person name="Mitreva M."/>
            <person name="Pepin K.H."/>
            <person name="Mihindukulasuriya K.A."/>
            <person name="Fulton R."/>
            <person name="Fronick C."/>
            <person name="O'Laughlin M."/>
            <person name="Miner T."/>
            <person name="Herter B."/>
            <person name="Rosa B.A."/>
            <person name="Cordes M."/>
            <person name="Tomlinson C."/>
            <person name="Wollam A."/>
            <person name="Palsikar V.B."/>
            <person name="Mardis E.R."/>
            <person name="Wilson R.K."/>
        </authorList>
    </citation>
    <scope>NUCLEOTIDE SEQUENCE [LARGE SCALE GENOMIC DNA]</scope>
    <source>
        <strain evidence="5">DNF00896</strain>
    </source>
</reference>
<feature type="domain" description="Fe-containing alcohol dehydrogenase-like C-terminal" evidence="3">
    <location>
        <begin position="196"/>
        <end position="399"/>
    </location>
</feature>
<dbReference type="PANTHER" id="PTHR43633">
    <property type="entry name" value="ALCOHOL DEHYDROGENASE YQHD"/>
    <property type="match status" value="1"/>
</dbReference>
<comment type="caution">
    <text evidence="4">The sequence shown here is derived from an EMBL/GenBank/DDBJ whole genome shotgun (WGS) entry which is preliminary data.</text>
</comment>
<evidence type="ECO:0000256" key="1">
    <source>
        <dbReference type="ARBA" id="ARBA00023002"/>
    </source>
</evidence>
<dbReference type="InterPro" id="IPR044731">
    <property type="entry name" value="BDH-like"/>
</dbReference>
<dbReference type="STRING" id="467210.HMPREF1866_01641"/>
<organism evidence="4 5">
    <name type="scientific">Lachnoanaerobaculum saburreum</name>
    <dbReference type="NCBI Taxonomy" id="467210"/>
    <lineage>
        <taxon>Bacteria</taxon>
        <taxon>Bacillati</taxon>
        <taxon>Bacillota</taxon>
        <taxon>Clostridia</taxon>
        <taxon>Lachnospirales</taxon>
        <taxon>Lachnospiraceae</taxon>
        <taxon>Lachnoanaerobaculum</taxon>
    </lineage>
</organism>
<dbReference type="Proteomes" id="UP000070394">
    <property type="component" value="Unassembled WGS sequence"/>
</dbReference>
<keyword evidence="1" id="KW-0560">Oxidoreductase</keyword>
<dbReference type="InterPro" id="IPR056798">
    <property type="entry name" value="ADH_Fe_C"/>
</dbReference>
<dbReference type="OrthoDB" id="9801156at2"/>
<dbReference type="GO" id="GO:0008106">
    <property type="term" value="F:alcohol dehydrogenase (NADP+) activity"/>
    <property type="evidence" value="ECO:0007669"/>
    <property type="project" value="TreeGrafter"/>
</dbReference>
<dbReference type="GO" id="GO:1990002">
    <property type="term" value="F:methylglyoxal reductase (NADPH) (acetol producing) activity"/>
    <property type="evidence" value="ECO:0007669"/>
    <property type="project" value="TreeGrafter"/>
</dbReference>
<dbReference type="Gene3D" id="3.40.50.1970">
    <property type="match status" value="1"/>
</dbReference>
<protein>
    <submittedName>
        <fullName evidence="4">Alcohol dehydrogenase, iron-dependent</fullName>
    </submittedName>
</protein>
<feature type="domain" description="Alcohol dehydrogenase iron-type/glycerol dehydrogenase GldA" evidence="2">
    <location>
        <begin position="9"/>
        <end position="181"/>
    </location>
</feature>
<dbReference type="AlphaFoldDB" id="A0A133ZNE2"/>
<dbReference type="GO" id="GO:0046872">
    <property type="term" value="F:metal ion binding"/>
    <property type="evidence" value="ECO:0007669"/>
    <property type="project" value="InterPro"/>
</dbReference>
<keyword evidence="5" id="KW-1185">Reference proteome</keyword>
<dbReference type="PANTHER" id="PTHR43633:SF1">
    <property type="entry name" value="ALCOHOL DEHYDROGENASE YQHD"/>
    <property type="match status" value="1"/>
</dbReference>
<dbReference type="FunFam" id="3.40.50.1970:FF:000003">
    <property type="entry name" value="Alcohol dehydrogenase, iron-containing"/>
    <property type="match status" value="1"/>
</dbReference>
<sequence>MQKFNYYSPTRIVFGAGTRNDIGTLIKEFVVKKVAVIFGGNSAKKSGLLDLVEDKLKSEGMDVLLLGGVVPNPLLSKAKEMTKEALKFGAEFVLAVGGGSVIDTAKFVAIGVANPDTDIEEFFFQRKKVEKSAPIGTVLTIAAAGSETSDSAVLTDDVTGTHIKKGITTDYNRCRFAIMDPELTYTLPKYQIGAGVADIFMHTSERYFTNILGNHLTDEMAEGLFRDIIKYGPVGVENPADYEAMSEIMWCGSVSHIGLTGLGAKGDTPRDGDWSCHQLGMAISALFDSTHGATLSAVWASWANYVKNENISRFASFARKVYGVAETDDKKAADIGIERTVEFFKSVGMPVSLRELLNREVSEKDCEDLAVNCSYNKSRSIGSFKSLDYNDMYNIYMEAR</sequence>
<dbReference type="GO" id="GO:1990362">
    <property type="term" value="F:butanol dehydrogenase (NAD+) activity"/>
    <property type="evidence" value="ECO:0007669"/>
    <property type="project" value="InterPro"/>
</dbReference>
<dbReference type="SUPFAM" id="SSF56796">
    <property type="entry name" value="Dehydroquinate synthase-like"/>
    <property type="match status" value="1"/>
</dbReference>
<evidence type="ECO:0000259" key="3">
    <source>
        <dbReference type="Pfam" id="PF25137"/>
    </source>
</evidence>
<dbReference type="EMBL" id="LSDA01000096">
    <property type="protein sequence ID" value="KXB56966.1"/>
    <property type="molecule type" value="Genomic_DNA"/>
</dbReference>
<dbReference type="GO" id="GO:0005829">
    <property type="term" value="C:cytosol"/>
    <property type="evidence" value="ECO:0007669"/>
    <property type="project" value="TreeGrafter"/>
</dbReference>
<evidence type="ECO:0000313" key="4">
    <source>
        <dbReference type="EMBL" id="KXB56966.1"/>
    </source>
</evidence>
<proteinExistence type="predicted"/>
<dbReference type="CDD" id="cd08187">
    <property type="entry name" value="BDH"/>
    <property type="match status" value="1"/>
</dbReference>
<evidence type="ECO:0000313" key="5">
    <source>
        <dbReference type="Proteomes" id="UP000070394"/>
    </source>
</evidence>
<dbReference type="Pfam" id="PF00465">
    <property type="entry name" value="Fe-ADH"/>
    <property type="match status" value="1"/>
</dbReference>
<evidence type="ECO:0000259" key="2">
    <source>
        <dbReference type="Pfam" id="PF00465"/>
    </source>
</evidence>
<dbReference type="RefSeq" id="WP_060931362.1">
    <property type="nucleotide sequence ID" value="NZ_KQ959831.1"/>
</dbReference>
<gene>
    <name evidence="4" type="ORF">HMPREF1866_01641</name>
</gene>
<dbReference type="InterPro" id="IPR001670">
    <property type="entry name" value="ADH_Fe/GldA"/>
</dbReference>
<dbReference type="Pfam" id="PF25137">
    <property type="entry name" value="ADH_Fe_C"/>
    <property type="match status" value="1"/>
</dbReference>
<dbReference type="Gene3D" id="1.20.1090.10">
    <property type="entry name" value="Dehydroquinate synthase-like - alpha domain"/>
    <property type="match status" value="1"/>
</dbReference>
<accession>A0A133ZNE2</accession>